<dbReference type="PROSITE" id="PS50887">
    <property type="entry name" value="GGDEF"/>
    <property type="match status" value="1"/>
</dbReference>
<comment type="cofactor">
    <cofactor evidence="1">
        <name>Mg(2+)</name>
        <dbReference type="ChEBI" id="CHEBI:18420"/>
    </cofactor>
</comment>
<keyword evidence="4" id="KW-0812">Transmembrane</keyword>
<dbReference type="RefSeq" id="WP_010552923.1">
    <property type="nucleotide sequence ID" value="NZ_CP011026.1"/>
</dbReference>
<name>A0A290S9W4_9GAMM</name>
<dbReference type="InterPro" id="IPR000160">
    <property type="entry name" value="GGDEF_dom"/>
</dbReference>
<feature type="transmembrane region" description="Helical" evidence="4">
    <location>
        <begin position="117"/>
        <end position="139"/>
    </location>
</feature>
<dbReference type="NCBIfam" id="TIGR00254">
    <property type="entry name" value="GGDEF"/>
    <property type="match status" value="1"/>
</dbReference>
<dbReference type="PANTHER" id="PTHR45138">
    <property type="entry name" value="REGULATORY COMPONENTS OF SENSORY TRANSDUCTION SYSTEM"/>
    <property type="match status" value="1"/>
</dbReference>
<sequence>MNPVFYILVTLFLTSVIWSVIFLMSWFTLGKKQYAMLWTIAFALSACQWATILAEPLFDSHTLYWMLGSSFSVGSVLLGTWGHCIRVNSSIKIRYLIISAIVTLAAVYYFTAINVHVGLFMSLYVYYDVILLILSAVIIFRHKQKSLPAEIGASITYSLCGLLLFVAASIALLQGSQVNEEYIALYTLINFMTVPAAHVGMAVFMIFIMASDLAEKMNHLAMTDVLTGCLNRRGFYNKSQEQLKDKLNNYKYVSLIYWDIDKFKKINDEFGHAGGDVVLVEAAKIMQDCINPDDLFGRIGGEEFTLLIARNDEPTAKAFPEKLRNALASSPIHFNDKVINVTASFGVINIKCNKTAIESAINEADKALYHAKNGGRNQVVHISELSQ</sequence>
<evidence type="ECO:0000256" key="1">
    <source>
        <dbReference type="ARBA" id="ARBA00001946"/>
    </source>
</evidence>
<evidence type="ECO:0000256" key="4">
    <source>
        <dbReference type="SAM" id="Phobius"/>
    </source>
</evidence>
<comment type="catalytic activity">
    <reaction evidence="3">
        <text>2 GTP = 3',3'-c-di-GMP + 2 diphosphate</text>
        <dbReference type="Rhea" id="RHEA:24898"/>
        <dbReference type="ChEBI" id="CHEBI:33019"/>
        <dbReference type="ChEBI" id="CHEBI:37565"/>
        <dbReference type="ChEBI" id="CHEBI:58805"/>
        <dbReference type="EC" id="2.7.7.65"/>
    </reaction>
</comment>
<proteinExistence type="predicted"/>
<evidence type="ECO:0000259" key="5">
    <source>
        <dbReference type="PROSITE" id="PS50887"/>
    </source>
</evidence>
<dbReference type="Proteomes" id="UP000016505">
    <property type="component" value="Chromosome II"/>
</dbReference>
<keyword evidence="4" id="KW-1133">Transmembrane helix</keyword>
<feature type="transmembrane region" description="Helical" evidence="4">
    <location>
        <begin position="6"/>
        <end position="27"/>
    </location>
</feature>
<dbReference type="InterPro" id="IPR050469">
    <property type="entry name" value="Diguanylate_Cyclase"/>
</dbReference>
<dbReference type="AlphaFoldDB" id="A0A290S9W4"/>
<feature type="domain" description="GGDEF" evidence="5">
    <location>
        <begin position="251"/>
        <end position="384"/>
    </location>
</feature>
<dbReference type="SMART" id="SM00267">
    <property type="entry name" value="GGDEF"/>
    <property type="match status" value="1"/>
</dbReference>
<dbReference type="SUPFAM" id="SSF55073">
    <property type="entry name" value="Nucleotide cyclase"/>
    <property type="match status" value="1"/>
</dbReference>
<evidence type="ECO:0000313" key="6">
    <source>
        <dbReference type="EMBL" id="ATC88954.1"/>
    </source>
</evidence>
<protein>
    <recommendedName>
        <fullName evidence="2">diguanylate cyclase</fullName>
        <ecNumber evidence="2">2.7.7.65</ecNumber>
    </recommendedName>
</protein>
<dbReference type="GO" id="GO:0052621">
    <property type="term" value="F:diguanylate cyclase activity"/>
    <property type="evidence" value="ECO:0007669"/>
    <property type="project" value="UniProtKB-EC"/>
</dbReference>
<dbReference type="Pfam" id="PF00990">
    <property type="entry name" value="GGDEF"/>
    <property type="match status" value="1"/>
</dbReference>
<dbReference type="KEGG" id="part:PARC_b0795"/>
<dbReference type="EMBL" id="CP011026">
    <property type="protein sequence ID" value="ATC88954.1"/>
    <property type="molecule type" value="Genomic_DNA"/>
</dbReference>
<dbReference type="FunFam" id="3.30.70.270:FF:000001">
    <property type="entry name" value="Diguanylate cyclase domain protein"/>
    <property type="match status" value="1"/>
</dbReference>
<dbReference type="InterPro" id="IPR029787">
    <property type="entry name" value="Nucleotide_cyclase"/>
</dbReference>
<accession>A0A290S9W4</accession>
<evidence type="ECO:0000256" key="3">
    <source>
        <dbReference type="ARBA" id="ARBA00034247"/>
    </source>
</evidence>
<feature type="transmembrane region" description="Helical" evidence="4">
    <location>
        <begin position="34"/>
        <end position="51"/>
    </location>
</feature>
<dbReference type="PANTHER" id="PTHR45138:SF9">
    <property type="entry name" value="DIGUANYLATE CYCLASE DGCM-RELATED"/>
    <property type="match status" value="1"/>
</dbReference>
<gene>
    <name evidence="6" type="ORF">PARC_b0795</name>
</gene>
<organism evidence="6 7">
    <name type="scientific">Pseudoalteromonas arctica A 37-1-2</name>
    <dbReference type="NCBI Taxonomy" id="1117313"/>
    <lineage>
        <taxon>Bacteria</taxon>
        <taxon>Pseudomonadati</taxon>
        <taxon>Pseudomonadota</taxon>
        <taxon>Gammaproteobacteria</taxon>
        <taxon>Alteromonadales</taxon>
        <taxon>Pseudoalteromonadaceae</taxon>
        <taxon>Pseudoalteromonas</taxon>
    </lineage>
</organism>
<dbReference type="OrthoDB" id="9812260at2"/>
<feature type="transmembrane region" description="Helical" evidence="4">
    <location>
        <begin position="93"/>
        <end position="111"/>
    </location>
</feature>
<dbReference type="CDD" id="cd01949">
    <property type="entry name" value="GGDEF"/>
    <property type="match status" value="1"/>
</dbReference>
<feature type="transmembrane region" description="Helical" evidence="4">
    <location>
        <begin position="151"/>
        <end position="173"/>
    </location>
</feature>
<dbReference type="Gene3D" id="3.30.70.270">
    <property type="match status" value="1"/>
</dbReference>
<evidence type="ECO:0000313" key="7">
    <source>
        <dbReference type="Proteomes" id="UP000016505"/>
    </source>
</evidence>
<evidence type="ECO:0000256" key="2">
    <source>
        <dbReference type="ARBA" id="ARBA00012528"/>
    </source>
</evidence>
<keyword evidence="4" id="KW-0472">Membrane</keyword>
<feature type="transmembrane region" description="Helical" evidence="4">
    <location>
        <begin position="185"/>
        <end position="210"/>
    </location>
</feature>
<dbReference type="InterPro" id="IPR043128">
    <property type="entry name" value="Rev_trsase/Diguanyl_cyclase"/>
</dbReference>
<dbReference type="EC" id="2.7.7.65" evidence="2"/>
<feature type="transmembrane region" description="Helical" evidence="4">
    <location>
        <begin position="63"/>
        <end position="81"/>
    </location>
</feature>
<reference evidence="6 7" key="1">
    <citation type="journal article" date="2012" name="J. Bacteriol.">
        <title>Genome sequences of type strains of seven species of the marine bacterium Pseudoalteromonas.</title>
        <authorList>
            <person name="Xie B.B."/>
            <person name="Shu Y.L."/>
            <person name="Qin Q.L."/>
            <person name="Rong J.C."/>
            <person name="Zhang X.Y."/>
            <person name="Chen X.L."/>
            <person name="Shi M."/>
            <person name="He H.L."/>
            <person name="Zhou B.C."/>
            <person name="Zhang Y.Z."/>
        </authorList>
    </citation>
    <scope>NUCLEOTIDE SEQUENCE [LARGE SCALE GENOMIC DNA]</scope>
    <source>
        <strain evidence="6 7">A 37-1-2</strain>
    </source>
</reference>